<name>A0A2S9JXQ6_9HYPH</name>
<dbReference type="RefSeq" id="WP_105732365.1">
    <property type="nucleotide sequence ID" value="NZ_PVBT01000001.1"/>
</dbReference>
<dbReference type="Gene3D" id="2.40.50.90">
    <property type="match status" value="1"/>
</dbReference>
<dbReference type="Proteomes" id="UP000238563">
    <property type="component" value="Unassembled WGS sequence"/>
</dbReference>
<dbReference type="SUPFAM" id="SSF50199">
    <property type="entry name" value="Staphylococcal nuclease"/>
    <property type="match status" value="1"/>
</dbReference>
<proteinExistence type="predicted"/>
<evidence type="ECO:0000259" key="1">
    <source>
        <dbReference type="PROSITE" id="PS50830"/>
    </source>
</evidence>
<dbReference type="InterPro" id="IPR035437">
    <property type="entry name" value="SNase_OB-fold_sf"/>
</dbReference>
<dbReference type="SMART" id="SM00318">
    <property type="entry name" value="SNc"/>
    <property type="match status" value="1"/>
</dbReference>
<dbReference type="Pfam" id="PF00565">
    <property type="entry name" value="SNase"/>
    <property type="match status" value="1"/>
</dbReference>
<feature type="domain" description="TNase-like" evidence="1">
    <location>
        <begin position="61"/>
        <end position="171"/>
    </location>
</feature>
<comment type="caution">
    <text evidence="2">The sequence shown here is derived from an EMBL/GenBank/DDBJ whole genome shotgun (WGS) entry which is preliminary data.</text>
</comment>
<gene>
    <name evidence="2" type="ORF">C5750_03020</name>
</gene>
<dbReference type="InterPro" id="IPR016071">
    <property type="entry name" value="Staphylococal_nuclease_OB-fold"/>
</dbReference>
<sequence>MNGRFGRYRQRWRRPAQPPRSLARKLADYLLMLVFFALVALLAARLSVPREVREITGRAYVIDGDTVVVTGQHVRLKGIDAPELAQRCGEGQGGYACGQEARQALVRLIDGRFIRCETSGKDKYRRDLATCFAGDADLNRAMVETGQAVAYGDYRDAEMQARTERKGLWKSSFDRPQDWRKLHQQDIETPPEARNRLADIVNGVYDWVRQKLGEIW</sequence>
<dbReference type="AlphaFoldDB" id="A0A2S9JXQ6"/>
<dbReference type="EMBL" id="PVBT01000001">
    <property type="protein sequence ID" value="PRD58125.1"/>
    <property type="molecule type" value="Genomic_DNA"/>
</dbReference>
<dbReference type="OrthoDB" id="9805504at2"/>
<organism evidence="2 3">
    <name type="scientific">Phyllobacterium myrsinacearum</name>
    <dbReference type="NCBI Taxonomy" id="28101"/>
    <lineage>
        <taxon>Bacteria</taxon>
        <taxon>Pseudomonadati</taxon>
        <taxon>Pseudomonadota</taxon>
        <taxon>Alphaproteobacteria</taxon>
        <taxon>Hyphomicrobiales</taxon>
        <taxon>Phyllobacteriaceae</taxon>
        <taxon>Phyllobacterium</taxon>
    </lineage>
</organism>
<dbReference type="PROSITE" id="PS50830">
    <property type="entry name" value="TNASE_3"/>
    <property type="match status" value="1"/>
</dbReference>
<evidence type="ECO:0000313" key="3">
    <source>
        <dbReference type="Proteomes" id="UP000238563"/>
    </source>
</evidence>
<keyword evidence="3" id="KW-1185">Reference proteome</keyword>
<protein>
    <submittedName>
        <fullName evidence="2">Nuclease</fullName>
    </submittedName>
</protein>
<evidence type="ECO:0000313" key="2">
    <source>
        <dbReference type="EMBL" id="PRD58125.1"/>
    </source>
</evidence>
<reference evidence="2 3" key="1">
    <citation type="submission" date="2018-02" db="EMBL/GenBank/DDBJ databases">
        <title>The draft genome of Phyllobacterium myrsinacearum DSM5892.</title>
        <authorList>
            <person name="Li L."/>
            <person name="Liu L."/>
            <person name="Zhang X."/>
            <person name="Wang T."/>
        </authorList>
    </citation>
    <scope>NUCLEOTIDE SEQUENCE [LARGE SCALE GENOMIC DNA]</scope>
    <source>
        <strain evidence="2 3">DSM 5892</strain>
    </source>
</reference>
<dbReference type="PANTHER" id="PTHR12302">
    <property type="entry name" value="EBNA2 BINDING PROTEIN P100"/>
    <property type="match status" value="1"/>
</dbReference>
<dbReference type="PANTHER" id="PTHR12302:SF26">
    <property type="entry name" value="BLR1266 PROTEIN"/>
    <property type="match status" value="1"/>
</dbReference>
<accession>A0A2S9JXQ6</accession>